<evidence type="ECO:0008006" key="6">
    <source>
        <dbReference type="Google" id="ProtNLM"/>
    </source>
</evidence>
<dbReference type="InParanoid" id="A0A330L5D7"/>
<dbReference type="PANTHER" id="PTHR47756:SF2">
    <property type="entry name" value="BLL6612 PROTEIN"/>
    <property type="match status" value="1"/>
</dbReference>
<evidence type="ECO:0000259" key="3">
    <source>
        <dbReference type="Pfam" id="PF20239"/>
    </source>
</evidence>
<evidence type="ECO:0000313" key="5">
    <source>
        <dbReference type="Proteomes" id="UP000248168"/>
    </source>
</evidence>
<dbReference type="NCBIfam" id="TIGR02937">
    <property type="entry name" value="sigma70-ECF"/>
    <property type="match status" value="1"/>
</dbReference>
<dbReference type="InterPro" id="IPR014284">
    <property type="entry name" value="RNA_pol_sigma-70_dom"/>
</dbReference>
<organism evidence="4 5">
    <name type="scientific">Nitrospira lenta</name>
    <dbReference type="NCBI Taxonomy" id="1436998"/>
    <lineage>
        <taxon>Bacteria</taxon>
        <taxon>Pseudomonadati</taxon>
        <taxon>Nitrospirota</taxon>
        <taxon>Nitrospiria</taxon>
        <taxon>Nitrospirales</taxon>
        <taxon>Nitrospiraceae</taxon>
        <taxon>Nitrospira</taxon>
    </lineage>
</organism>
<feature type="domain" description="RNA polymerase sigma factor 70 region 4 type 2" evidence="2">
    <location>
        <begin position="118"/>
        <end position="169"/>
    </location>
</feature>
<sequence>MSDDPTIQARAKADEVYRAESRRVLATLIRLLKDFDLAEEALHEAFAAAMEQWARDGIPANPRAWLVSTGRFKAIDGLRRRARYDASLHELAKDMETATDEAPERDEDRIEDDRLRLIFTCCHPALKPEAQLALTLREVCGLTTEEVAREFLSSPTTLAQRIVRAKTKIRDARIPYEVPPPTELPDRLDSVLHVIYLVFNEGYSASAGASLTRADLSGEAIRLGRLLLELLPDPEVMGLLALMLLHESRRLARTSATGEIILLDQQDRERWDRELITEGLSLVERALASRRFGPYTVQAAIAAIHAESPSAAMTDWAQIAALYDLLMRAAPSPVVELNRAVAVAMRDGPAAGLALVDAILTRGELADYHLIHATRADFCRRLGQAADARISYERALALTKQEPERRFLEKRLAELD</sequence>
<evidence type="ECO:0000313" key="4">
    <source>
        <dbReference type="EMBL" id="SPP65054.1"/>
    </source>
</evidence>
<dbReference type="SUPFAM" id="SSF88946">
    <property type="entry name" value="Sigma2 domain of RNA polymerase sigma factors"/>
    <property type="match status" value="1"/>
</dbReference>
<feature type="domain" description="RNA polymerase sigma-70 region 2" evidence="1">
    <location>
        <begin position="17"/>
        <end position="83"/>
    </location>
</feature>
<dbReference type="Pfam" id="PF04542">
    <property type="entry name" value="Sigma70_r2"/>
    <property type="match status" value="1"/>
</dbReference>
<dbReference type="EMBL" id="OUNR01000012">
    <property type="protein sequence ID" value="SPP65054.1"/>
    <property type="molecule type" value="Genomic_DNA"/>
</dbReference>
<dbReference type="InterPro" id="IPR007627">
    <property type="entry name" value="RNA_pol_sigma70_r2"/>
</dbReference>
<dbReference type="SUPFAM" id="SSF88659">
    <property type="entry name" value="Sigma3 and sigma4 domains of RNA polymerase sigma factors"/>
    <property type="match status" value="1"/>
</dbReference>
<dbReference type="Gene3D" id="1.10.10.10">
    <property type="entry name" value="Winged helix-like DNA-binding domain superfamily/Winged helix DNA-binding domain"/>
    <property type="match status" value="1"/>
</dbReference>
<keyword evidence="5" id="KW-1185">Reference proteome</keyword>
<dbReference type="RefSeq" id="WP_121989356.1">
    <property type="nucleotide sequence ID" value="NZ_OUNR01000012.1"/>
</dbReference>
<dbReference type="InterPro" id="IPR036388">
    <property type="entry name" value="WH-like_DNA-bd_sf"/>
</dbReference>
<dbReference type="Gene3D" id="1.10.1740.10">
    <property type="match status" value="1"/>
</dbReference>
<dbReference type="Proteomes" id="UP000248168">
    <property type="component" value="Unassembled WGS sequence"/>
</dbReference>
<dbReference type="GO" id="GO:0003677">
    <property type="term" value="F:DNA binding"/>
    <property type="evidence" value="ECO:0007669"/>
    <property type="project" value="InterPro"/>
</dbReference>
<accession>A0A330L5D7</accession>
<dbReference type="PANTHER" id="PTHR47756">
    <property type="entry name" value="BLL6612 PROTEIN-RELATED"/>
    <property type="match status" value="1"/>
</dbReference>
<dbReference type="Pfam" id="PF20239">
    <property type="entry name" value="DUF6596"/>
    <property type="match status" value="1"/>
</dbReference>
<dbReference type="GO" id="GO:0006352">
    <property type="term" value="P:DNA-templated transcription initiation"/>
    <property type="evidence" value="ECO:0007669"/>
    <property type="project" value="InterPro"/>
</dbReference>
<feature type="domain" description="DUF6596" evidence="3">
    <location>
        <begin position="187"/>
        <end position="286"/>
    </location>
</feature>
<dbReference type="OrthoDB" id="9780299at2"/>
<proteinExistence type="predicted"/>
<dbReference type="GO" id="GO:0016987">
    <property type="term" value="F:sigma factor activity"/>
    <property type="evidence" value="ECO:0007669"/>
    <property type="project" value="InterPro"/>
</dbReference>
<dbReference type="InterPro" id="IPR046531">
    <property type="entry name" value="DUF6596"/>
</dbReference>
<evidence type="ECO:0000259" key="1">
    <source>
        <dbReference type="Pfam" id="PF04542"/>
    </source>
</evidence>
<name>A0A330L5D7_9BACT</name>
<dbReference type="InterPro" id="IPR013325">
    <property type="entry name" value="RNA_pol_sigma_r2"/>
</dbReference>
<dbReference type="Pfam" id="PF08281">
    <property type="entry name" value="Sigma70_r4_2"/>
    <property type="match status" value="1"/>
</dbReference>
<dbReference type="InterPro" id="IPR013249">
    <property type="entry name" value="RNA_pol_sigma70_r4_t2"/>
</dbReference>
<reference evidence="5" key="1">
    <citation type="submission" date="2018-04" db="EMBL/GenBank/DDBJ databases">
        <authorList>
            <person name="Lucker S."/>
            <person name="Sakoula D."/>
        </authorList>
    </citation>
    <scope>NUCLEOTIDE SEQUENCE [LARGE SCALE GENOMIC DNA]</scope>
</reference>
<dbReference type="InterPro" id="IPR013324">
    <property type="entry name" value="RNA_pol_sigma_r3/r4-like"/>
</dbReference>
<protein>
    <recommendedName>
        <fullName evidence="6">RNA polymerase subunit sigma-24</fullName>
    </recommendedName>
</protein>
<evidence type="ECO:0000259" key="2">
    <source>
        <dbReference type="Pfam" id="PF08281"/>
    </source>
</evidence>
<dbReference type="AlphaFoldDB" id="A0A330L5D7"/>
<gene>
    <name evidence="4" type="ORF">NITLEN_20694</name>
</gene>